<keyword evidence="17" id="KW-1185">Reference proteome</keyword>
<name>A0ABD1UXE0_9LAMI</name>
<proteinExistence type="inferred from homology"/>
<dbReference type="Pfam" id="PF07714">
    <property type="entry name" value="PK_Tyr_Ser-Thr"/>
    <property type="match status" value="1"/>
</dbReference>
<keyword evidence="5 13" id="KW-0723">Serine/threonine-protein kinase</keyword>
<feature type="compositionally biased region" description="Polar residues" evidence="14">
    <location>
        <begin position="28"/>
        <end position="43"/>
    </location>
</feature>
<evidence type="ECO:0000256" key="5">
    <source>
        <dbReference type="ARBA" id="ARBA00022527"/>
    </source>
</evidence>
<sequence>MGNCWPKPVNNLPSTNKLASPVHVNAQPIKNRSQNNNKTINTSPSTAPPADGGDGGGGGVQTVPSSGQIIVQNMKLFTLAELKSATRNFRPDTVLGEGGFGRVFKGWVDPKTYAPSKVGVGIPVAVKKSNPDSEQGLKEWKAEVEFLGKFSHPNLVKLLGYCWEEKQFLLVYEYVQKGSLESHLFRKGGGEPLSWDTRIKIAIGAAKGLAFLHSTEKQVIYRDFKASNILLDGEFNAKLSDFGLAKLGPVDGNSHVTTNVVGTYGYAAPEYMATGHLYVKSDVYGFGVVLLEIITGLRVLDMNRPGGQTNLVDWARPSLPNKKKLRQLMDTRLENQYPSKGAFRTAELIIKCLEPHLKLRPDMEQVLENLEQISTIRMTPKDLKAQAGQEQRHRDGRHHHHHQSPLPTYHGRVGPNNIQKNRSY</sequence>
<evidence type="ECO:0000256" key="9">
    <source>
        <dbReference type="ARBA" id="ARBA00022840"/>
    </source>
</evidence>
<evidence type="ECO:0000256" key="13">
    <source>
        <dbReference type="RuleBase" id="RU000304"/>
    </source>
</evidence>
<dbReference type="Proteomes" id="UP001604277">
    <property type="component" value="Unassembled WGS sequence"/>
</dbReference>
<evidence type="ECO:0000256" key="8">
    <source>
        <dbReference type="ARBA" id="ARBA00022777"/>
    </source>
</evidence>
<evidence type="ECO:0000256" key="11">
    <source>
        <dbReference type="ARBA" id="ARBA00054261"/>
    </source>
</evidence>
<dbReference type="FunFam" id="3.30.200.20:FF:000228">
    <property type="entry name" value="Serine/threonine-protein kinase BIK1"/>
    <property type="match status" value="1"/>
</dbReference>
<evidence type="ECO:0000256" key="12">
    <source>
        <dbReference type="PROSITE-ProRule" id="PRU10141"/>
    </source>
</evidence>
<evidence type="ECO:0000256" key="10">
    <source>
        <dbReference type="ARBA" id="ARBA00023136"/>
    </source>
</evidence>
<organism evidence="16 17">
    <name type="scientific">Forsythia ovata</name>
    <dbReference type="NCBI Taxonomy" id="205694"/>
    <lineage>
        <taxon>Eukaryota</taxon>
        <taxon>Viridiplantae</taxon>
        <taxon>Streptophyta</taxon>
        <taxon>Embryophyta</taxon>
        <taxon>Tracheophyta</taxon>
        <taxon>Spermatophyta</taxon>
        <taxon>Magnoliopsida</taxon>
        <taxon>eudicotyledons</taxon>
        <taxon>Gunneridae</taxon>
        <taxon>Pentapetalae</taxon>
        <taxon>asterids</taxon>
        <taxon>lamiids</taxon>
        <taxon>Lamiales</taxon>
        <taxon>Oleaceae</taxon>
        <taxon>Forsythieae</taxon>
        <taxon>Forsythia</taxon>
    </lineage>
</organism>
<feature type="region of interest" description="Disordered" evidence="14">
    <location>
        <begin position="1"/>
        <end position="20"/>
    </location>
</feature>
<keyword evidence="4" id="KW-1003">Cell membrane</keyword>
<dbReference type="InterPro" id="IPR001245">
    <property type="entry name" value="Ser-Thr/Tyr_kinase_cat_dom"/>
</dbReference>
<evidence type="ECO:0000259" key="15">
    <source>
        <dbReference type="PROSITE" id="PS50011"/>
    </source>
</evidence>
<keyword evidence="10" id="KW-0472">Membrane</keyword>
<dbReference type="InterPro" id="IPR050823">
    <property type="entry name" value="Plant_Ser_Thr_Prot_Kinase"/>
</dbReference>
<dbReference type="GO" id="GO:0004674">
    <property type="term" value="F:protein serine/threonine kinase activity"/>
    <property type="evidence" value="ECO:0007669"/>
    <property type="project" value="UniProtKB-KW"/>
</dbReference>
<dbReference type="FunFam" id="1.10.510.10:FF:000032">
    <property type="entry name" value="Serine/threonine-protein kinase PBS1"/>
    <property type="match status" value="1"/>
</dbReference>
<dbReference type="EC" id="2.7.11.1" evidence="3"/>
<evidence type="ECO:0000256" key="3">
    <source>
        <dbReference type="ARBA" id="ARBA00012513"/>
    </source>
</evidence>
<protein>
    <recommendedName>
        <fullName evidence="3">non-specific serine/threonine protein kinase</fullName>
        <ecNumber evidence="3">2.7.11.1</ecNumber>
    </recommendedName>
</protein>
<dbReference type="EMBL" id="JBFOLJ010000006">
    <property type="protein sequence ID" value="KAL2529724.1"/>
    <property type="molecule type" value="Genomic_DNA"/>
</dbReference>
<evidence type="ECO:0000256" key="4">
    <source>
        <dbReference type="ARBA" id="ARBA00022475"/>
    </source>
</evidence>
<accession>A0ABD1UXE0</accession>
<dbReference type="SUPFAM" id="SSF56112">
    <property type="entry name" value="Protein kinase-like (PK-like)"/>
    <property type="match status" value="1"/>
</dbReference>
<feature type="binding site" evidence="12">
    <location>
        <position position="128"/>
    </location>
    <ligand>
        <name>ATP</name>
        <dbReference type="ChEBI" id="CHEBI:30616"/>
    </ligand>
</feature>
<dbReference type="PROSITE" id="PS00108">
    <property type="entry name" value="PROTEIN_KINASE_ST"/>
    <property type="match status" value="1"/>
</dbReference>
<dbReference type="GO" id="GO:0005524">
    <property type="term" value="F:ATP binding"/>
    <property type="evidence" value="ECO:0007669"/>
    <property type="project" value="UniProtKB-UniRule"/>
</dbReference>
<gene>
    <name evidence="16" type="ORF">Fot_22325</name>
</gene>
<dbReference type="InterPro" id="IPR017441">
    <property type="entry name" value="Protein_kinase_ATP_BS"/>
</dbReference>
<dbReference type="PROSITE" id="PS50011">
    <property type="entry name" value="PROTEIN_KINASE_DOM"/>
    <property type="match status" value="1"/>
</dbReference>
<dbReference type="InterPro" id="IPR011009">
    <property type="entry name" value="Kinase-like_dom_sf"/>
</dbReference>
<dbReference type="PROSITE" id="PS00107">
    <property type="entry name" value="PROTEIN_KINASE_ATP"/>
    <property type="match status" value="1"/>
</dbReference>
<keyword evidence="9 12" id="KW-0067">ATP-binding</keyword>
<reference evidence="17" key="1">
    <citation type="submission" date="2024-07" db="EMBL/GenBank/DDBJ databases">
        <title>Two chromosome-level genome assemblies of Korean endemic species Abeliophyllum distichum and Forsythia ovata (Oleaceae).</title>
        <authorList>
            <person name="Jang H."/>
        </authorList>
    </citation>
    <scope>NUCLEOTIDE SEQUENCE [LARGE SCALE GENOMIC DNA]</scope>
</reference>
<keyword evidence="8 16" id="KW-0418">Kinase</keyword>
<comment type="similarity">
    <text evidence="2">Belongs to the protein kinase superfamily. Ser/Thr protein kinase family.</text>
</comment>
<dbReference type="AlphaFoldDB" id="A0ABD1UXE0"/>
<feature type="compositionally biased region" description="Basic residues" evidence="14">
    <location>
        <begin position="394"/>
        <end position="403"/>
    </location>
</feature>
<evidence type="ECO:0000256" key="14">
    <source>
        <dbReference type="SAM" id="MobiDB-lite"/>
    </source>
</evidence>
<feature type="domain" description="Protein kinase" evidence="15">
    <location>
        <begin position="89"/>
        <end position="373"/>
    </location>
</feature>
<comment type="caution">
    <text evidence="16">The sequence shown here is derived from an EMBL/GenBank/DDBJ whole genome shotgun (WGS) entry which is preliminary data.</text>
</comment>
<dbReference type="InterPro" id="IPR000719">
    <property type="entry name" value="Prot_kinase_dom"/>
</dbReference>
<evidence type="ECO:0000256" key="6">
    <source>
        <dbReference type="ARBA" id="ARBA00022679"/>
    </source>
</evidence>
<feature type="region of interest" description="Disordered" evidence="14">
    <location>
        <begin position="378"/>
        <end position="424"/>
    </location>
</feature>
<evidence type="ECO:0000313" key="16">
    <source>
        <dbReference type="EMBL" id="KAL2529724.1"/>
    </source>
</evidence>
<dbReference type="GO" id="GO:0005886">
    <property type="term" value="C:plasma membrane"/>
    <property type="evidence" value="ECO:0007669"/>
    <property type="project" value="UniProtKB-SubCell"/>
</dbReference>
<keyword evidence="6" id="KW-0808">Transferase</keyword>
<evidence type="ECO:0000256" key="2">
    <source>
        <dbReference type="ARBA" id="ARBA00008684"/>
    </source>
</evidence>
<evidence type="ECO:0000256" key="1">
    <source>
        <dbReference type="ARBA" id="ARBA00004236"/>
    </source>
</evidence>
<dbReference type="Gene3D" id="3.30.200.20">
    <property type="entry name" value="Phosphorylase Kinase, domain 1"/>
    <property type="match status" value="1"/>
</dbReference>
<dbReference type="PANTHER" id="PTHR45621">
    <property type="entry name" value="OS01G0588500 PROTEIN-RELATED"/>
    <property type="match status" value="1"/>
</dbReference>
<evidence type="ECO:0000256" key="7">
    <source>
        <dbReference type="ARBA" id="ARBA00022741"/>
    </source>
</evidence>
<dbReference type="Gene3D" id="1.10.510.10">
    <property type="entry name" value="Transferase(Phosphotransferase) domain 1"/>
    <property type="match status" value="1"/>
</dbReference>
<feature type="region of interest" description="Disordered" evidence="14">
    <location>
        <begin position="26"/>
        <end position="64"/>
    </location>
</feature>
<dbReference type="CDD" id="cd14066">
    <property type="entry name" value="STKc_IRAK"/>
    <property type="match status" value="1"/>
</dbReference>
<comment type="function">
    <text evidence="11">May be involved in plant defense signaling.</text>
</comment>
<evidence type="ECO:0000313" key="17">
    <source>
        <dbReference type="Proteomes" id="UP001604277"/>
    </source>
</evidence>
<dbReference type="InterPro" id="IPR008271">
    <property type="entry name" value="Ser/Thr_kinase_AS"/>
</dbReference>
<keyword evidence="7 12" id="KW-0547">Nucleotide-binding</keyword>
<comment type="subcellular location">
    <subcellularLocation>
        <location evidence="1">Cell membrane</location>
    </subcellularLocation>
</comment>